<reference evidence="5 6" key="1">
    <citation type="submission" date="2020-11" db="EMBL/GenBank/DDBJ databases">
        <title>Fusibacter basophilias sp. nov.</title>
        <authorList>
            <person name="Qiu D."/>
        </authorList>
    </citation>
    <scope>NUCLEOTIDE SEQUENCE [LARGE SCALE GENOMIC DNA]</scope>
    <source>
        <strain evidence="5 6">Q10-2</strain>
    </source>
</reference>
<dbReference type="EMBL" id="JADKNH010000029">
    <property type="protein sequence ID" value="MBF4696035.1"/>
    <property type="molecule type" value="Genomic_DNA"/>
</dbReference>
<evidence type="ECO:0000256" key="4">
    <source>
        <dbReference type="ARBA" id="ARBA00023014"/>
    </source>
</evidence>
<gene>
    <name evidence="5" type="ORF">ISU02_23300</name>
</gene>
<keyword evidence="1" id="KW-0949">S-adenosyl-L-methionine</keyword>
<dbReference type="SUPFAM" id="SSF102114">
    <property type="entry name" value="Radical SAM enzymes"/>
    <property type="match status" value="1"/>
</dbReference>
<dbReference type="InterPro" id="IPR013785">
    <property type="entry name" value="Aldolase_TIM"/>
</dbReference>
<evidence type="ECO:0000256" key="3">
    <source>
        <dbReference type="ARBA" id="ARBA00023004"/>
    </source>
</evidence>
<dbReference type="RefSeq" id="WP_194704271.1">
    <property type="nucleotide sequence ID" value="NZ_JADKNH010000029.1"/>
</dbReference>
<dbReference type="InterPro" id="IPR007197">
    <property type="entry name" value="rSAM"/>
</dbReference>
<dbReference type="Proteomes" id="UP000614200">
    <property type="component" value="Unassembled WGS sequence"/>
</dbReference>
<proteinExistence type="predicted"/>
<keyword evidence="4" id="KW-0411">Iron-sulfur</keyword>
<keyword evidence="3" id="KW-0408">Iron</keyword>
<evidence type="ECO:0000256" key="2">
    <source>
        <dbReference type="ARBA" id="ARBA00022723"/>
    </source>
</evidence>
<accession>A0ABS0A015</accession>
<dbReference type="InterPro" id="IPR058240">
    <property type="entry name" value="rSAM_sf"/>
</dbReference>
<evidence type="ECO:0000313" key="5">
    <source>
        <dbReference type="EMBL" id="MBF4696035.1"/>
    </source>
</evidence>
<protein>
    <submittedName>
        <fullName evidence="5">4Fe-4S cluster-binding domain-containing protein</fullName>
    </submittedName>
</protein>
<dbReference type="Pfam" id="PF13353">
    <property type="entry name" value="Fer4_12"/>
    <property type="match status" value="1"/>
</dbReference>
<evidence type="ECO:0000256" key="1">
    <source>
        <dbReference type="ARBA" id="ARBA00022691"/>
    </source>
</evidence>
<keyword evidence="2" id="KW-0479">Metal-binding</keyword>
<sequence>MAIRYKRIENERMADAPFVGALICAHSCSIGCKGCFNQDLKKMPSKVDSASNIVALVLENPFNKGLILGGLEWSEQPEELIELVEAAIEKKLPVIIFTGHTLDAFYKKVPEIKRLHGEIYIKYGGYNEALVEPSRIVYGVKLATSNQGIVLHRPTG</sequence>
<name>A0ABS0A015_9FIRM</name>
<organism evidence="5 6">
    <name type="scientific">Fusibacter ferrireducens</name>
    <dbReference type="NCBI Taxonomy" id="2785058"/>
    <lineage>
        <taxon>Bacteria</taxon>
        <taxon>Bacillati</taxon>
        <taxon>Bacillota</taxon>
        <taxon>Clostridia</taxon>
        <taxon>Eubacteriales</taxon>
        <taxon>Eubacteriales Family XII. Incertae Sedis</taxon>
        <taxon>Fusibacter</taxon>
    </lineage>
</organism>
<keyword evidence="6" id="KW-1185">Reference proteome</keyword>
<evidence type="ECO:0000313" key="6">
    <source>
        <dbReference type="Proteomes" id="UP000614200"/>
    </source>
</evidence>
<dbReference type="Gene3D" id="3.20.20.70">
    <property type="entry name" value="Aldolase class I"/>
    <property type="match status" value="1"/>
</dbReference>
<comment type="caution">
    <text evidence="5">The sequence shown here is derived from an EMBL/GenBank/DDBJ whole genome shotgun (WGS) entry which is preliminary data.</text>
</comment>
<dbReference type="SFLD" id="SFLDS00029">
    <property type="entry name" value="Radical_SAM"/>
    <property type="match status" value="1"/>
</dbReference>